<name>A0A235BV63_UNCW3</name>
<protein>
    <submittedName>
        <fullName evidence="1">Uncharacterized protein</fullName>
    </submittedName>
</protein>
<accession>A0A235BV63</accession>
<comment type="caution">
    <text evidence="1">The sequence shown here is derived from an EMBL/GenBank/DDBJ whole genome shotgun (WGS) entry which is preliminary data.</text>
</comment>
<gene>
    <name evidence="1" type="ORF">CH333_04285</name>
</gene>
<reference evidence="1 2" key="1">
    <citation type="submission" date="2017-07" db="EMBL/GenBank/DDBJ databases">
        <title>Recovery of genomes from metagenomes via a dereplication, aggregation, and scoring strategy.</title>
        <authorList>
            <person name="Sieber C.M."/>
            <person name="Probst A.J."/>
            <person name="Sharrar A."/>
            <person name="Thomas B.C."/>
            <person name="Hess M."/>
            <person name="Tringe S.G."/>
            <person name="Banfield J.F."/>
        </authorList>
    </citation>
    <scope>NUCLEOTIDE SEQUENCE [LARGE SCALE GENOMIC DNA]</scope>
    <source>
        <strain evidence="1">JGI_Cruoil_03_44_89</strain>
    </source>
</reference>
<dbReference type="EMBL" id="NOZQ01000085">
    <property type="protein sequence ID" value="OYD16121.1"/>
    <property type="molecule type" value="Genomic_DNA"/>
</dbReference>
<evidence type="ECO:0000313" key="1">
    <source>
        <dbReference type="EMBL" id="OYD16121.1"/>
    </source>
</evidence>
<dbReference type="Proteomes" id="UP000215215">
    <property type="component" value="Unassembled WGS sequence"/>
</dbReference>
<organism evidence="1 2">
    <name type="scientific">candidate division WOR-3 bacterium JGI_Cruoil_03_44_89</name>
    <dbReference type="NCBI Taxonomy" id="1973748"/>
    <lineage>
        <taxon>Bacteria</taxon>
        <taxon>Bacteria division WOR-3</taxon>
    </lineage>
</organism>
<proteinExistence type="predicted"/>
<sequence length="65" mass="7585">MFILPHKFVIVKKKMTETCERFLIQQGLLRDAKETADSDIRPPHKVAMLQRGKQAKDLKPRIKVL</sequence>
<dbReference type="AlphaFoldDB" id="A0A235BV63"/>
<evidence type="ECO:0000313" key="2">
    <source>
        <dbReference type="Proteomes" id="UP000215215"/>
    </source>
</evidence>